<name>A0ABT2YWK1_9GAMM</name>
<protein>
    <submittedName>
        <fullName evidence="3">DnaJ domain-containing protein</fullName>
    </submittedName>
</protein>
<gene>
    <name evidence="3" type="ORF">OFY17_13855</name>
</gene>
<dbReference type="RefSeq" id="WP_263531333.1">
    <property type="nucleotide sequence ID" value="NZ_JAOVZB010000007.1"/>
</dbReference>
<organism evidence="3 4">
    <name type="scientific">Marinomonas sargassi</name>
    <dbReference type="NCBI Taxonomy" id="2984494"/>
    <lineage>
        <taxon>Bacteria</taxon>
        <taxon>Pseudomonadati</taxon>
        <taxon>Pseudomonadota</taxon>
        <taxon>Gammaproteobacteria</taxon>
        <taxon>Oceanospirillales</taxon>
        <taxon>Oceanospirillaceae</taxon>
        <taxon>Marinomonas</taxon>
    </lineage>
</organism>
<comment type="caution">
    <text evidence="3">The sequence shown here is derived from an EMBL/GenBank/DDBJ whole genome shotgun (WGS) entry which is preliminary data.</text>
</comment>
<dbReference type="SUPFAM" id="SSF46565">
    <property type="entry name" value="Chaperone J-domain"/>
    <property type="match status" value="1"/>
</dbReference>
<dbReference type="EMBL" id="JAOVZB010000007">
    <property type="protein sequence ID" value="MCV2403949.1"/>
    <property type="molecule type" value="Genomic_DNA"/>
</dbReference>
<dbReference type="InterPro" id="IPR021059">
    <property type="entry name" value="DnaJ-related_N"/>
</dbReference>
<reference evidence="3 4" key="1">
    <citation type="submission" date="2022-10" db="EMBL/GenBank/DDBJ databases">
        <title>Marinomonas transparenta sp. nov. and Marinomonas sargassi sp. nov., isolated from marine alga (Sargassum natans (L.) Gaillon).</title>
        <authorList>
            <person name="Wang Y."/>
        </authorList>
    </citation>
    <scope>NUCLEOTIDE SEQUENCE [LARGE SCALE GENOMIC DNA]</scope>
    <source>
        <strain evidence="3 4">C2222</strain>
    </source>
</reference>
<dbReference type="InterPro" id="IPR036869">
    <property type="entry name" value="J_dom_sf"/>
</dbReference>
<dbReference type="Gene3D" id="1.10.287.110">
    <property type="entry name" value="DnaJ domain"/>
    <property type="match status" value="1"/>
</dbReference>
<feature type="domain" description="J" evidence="2">
    <location>
        <begin position="128"/>
        <end position="194"/>
    </location>
</feature>
<dbReference type="Pfam" id="PF12339">
    <property type="entry name" value="DNAJ_related"/>
    <property type="match status" value="1"/>
</dbReference>
<accession>A0ABT2YWK1</accession>
<evidence type="ECO:0000256" key="1">
    <source>
        <dbReference type="ARBA" id="ARBA00023186"/>
    </source>
</evidence>
<evidence type="ECO:0000313" key="4">
    <source>
        <dbReference type="Proteomes" id="UP001209713"/>
    </source>
</evidence>
<dbReference type="PROSITE" id="PS50076">
    <property type="entry name" value="DNAJ_2"/>
    <property type="match status" value="1"/>
</dbReference>
<evidence type="ECO:0000313" key="3">
    <source>
        <dbReference type="EMBL" id="MCV2403949.1"/>
    </source>
</evidence>
<dbReference type="SMART" id="SM00271">
    <property type="entry name" value="DnaJ"/>
    <property type="match status" value="1"/>
</dbReference>
<dbReference type="InterPro" id="IPR001623">
    <property type="entry name" value="DnaJ_domain"/>
</dbReference>
<sequence>MNNPLIGPILEILKQHPNGVSEFDILKELKGALPEFCSLADEPNLCLFRQHFFIMNALYQLHINLWQEESLHLSISSTHIELISSKQVNLSSSNDISISVDEKLAAYYLDWSEYEKTDSEEVSRLIDSFYKALHVNDHKESALKTLQLSSANPSQTDIKKQYRKLAQLHHPDRGGDQATFINLRQAYETLKMAL</sequence>
<proteinExistence type="predicted"/>
<dbReference type="CDD" id="cd06257">
    <property type="entry name" value="DnaJ"/>
    <property type="match status" value="1"/>
</dbReference>
<evidence type="ECO:0000259" key="2">
    <source>
        <dbReference type="PROSITE" id="PS50076"/>
    </source>
</evidence>
<dbReference type="Pfam" id="PF00226">
    <property type="entry name" value="DnaJ"/>
    <property type="match status" value="1"/>
</dbReference>
<keyword evidence="1" id="KW-0143">Chaperone</keyword>
<dbReference type="Proteomes" id="UP001209713">
    <property type="component" value="Unassembled WGS sequence"/>
</dbReference>
<keyword evidence="4" id="KW-1185">Reference proteome</keyword>